<dbReference type="Gene3D" id="3.40.30.10">
    <property type="entry name" value="Glutaredoxin"/>
    <property type="match status" value="1"/>
</dbReference>
<keyword evidence="3" id="KW-1185">Reference proteome</keyword>
<sequence>MLKSLEEKFSQKKAFLVIGVHSAKFENEKITSHIEDAIEKYDIRHPVINDADAVLWTQMNIVCWPTVLLFGPGNQLFFCLIGENNVADWLHLYTTVLYEFFEQKDYLSKNLKPILKGRKFKQREALHFPSKINASPKKVFIAISDSGNDRVVIISSDGCVKHLIGGRESGYKDGDFSEAAFNNPQGVVWLSEDTLFVADTNNHCIRKIDLILLRVETIAANSDENSEESCKIVSPWDLCLVGEDKLFIALAGSHQIAALCLRDSCLILDKSLTSRNCVVLAGNGREENRNNNYAHKAGFSQPSGLAYCQKFDCLFIADSESSSIRKLNLQTGSVTNTVGGSRDPLDLFAFGDRDAIGFDARLQHPLGLAFNDFTQKLLIADSYNHKIKVVDIETRRCDTIAGTGVSANIFNCDLLSAAFNEPNGLCMLEEGKVALVADTNNHCIKKIDFNENRVSVFNLLFANDSREESINSEAANNDVIELRQHQVSNQSVINVQINLQFQEHISLTQNAPHSVLTTLSANIAANKKEIMHVGKHKRIREIYNENR</sequence>
<organism evidence="2 3">
    <name type="scientific">Dinothrombium tinctorium</name>
    <dbReference type="NCBI Taxonomy" id="1965070"/>
    <lineage>
        <taxon>Eukaryota</taxon>
        <taxon>Metazoa</taxon>
        <taxon>Ecdysozoa</taxon>
        <taxon>Arthropoda</taxon>
        <taxon>Chelicerata</taxon>
        <taxon>Arachnida</taxon>
        <taxon>Acari</taxon>
        <taxon>Acariformes</taxon>
        <taxon>Trombidiformes</taxon>
        <taxon>Prostigmata</taxon>
        <taxon>Anystina</taxon>
        <taxon>Parasitengona</taxon>
        <taxon>Trombidioidea</taxon>
        <taxon>Trombidiidae</taxon>
        <taxon>Dinothrombium</taxon>
    </lineage>
</organism>
<gene>
    <name evidence="2" type="ORF">B4U79_05978</name>
</gene>
<dbReference type="SUPFAM" id="SSF52833">
    <property type="entry name" value="Thioredoxin-like"/>
    <property type="match status" value="1"/>
</dbReference>
<reference evidence="2 3" key="1">
    <citation type="journal article" date="2018" name="Gigascience">
        <title>Genomes of trombidid mites reveal novel predicted allergens and laterally-transferred genes associated with secondary metabolism.</title>
        <authorList>
            <person name="Dong X."/>
            <person name="Chaisiri K."/>
            <person name="Xia D."/>
            <person name="Armstrong S.D."/>
            <person name="Fang Y."/>
            <person name="Donnelly M.J."/>
            <person name="Kadowaki T."/>
            <person name="McGarry J.W."/>
            <person name="Darby A.C."/>
            <person name="Makepeace B.L."/>
        </authorList>
    </citation>
    <scope>NUCLEOTIDE SEQUENCE [LARGE SCALE GENOMIC DNA]</scope>
    <source>
        <strain evidence="2">UoL-WK</strain>
    </source>
</reference>
<dbReference type="EMBL" id="NCKU01000752">
    <property type="protein sequence ID" value="RWS14327.1"/>
    <property type="molecule type" value="Genomic_DNA"/>
</dbReference>
<name>A0A443RGF2_9ACAR</name>
<proteinExistence type="predicted"/>
<dbReference type="Gene3D" id="2.120.10.30">
    <property type="entry name" value="TolB, C-terminal domain"/>
    <property type="match status" value="3"/>
</dbReference>
<evidence type="ECO:0000313" key="3">
    <source>
        <dbReference type="Proteomes" id="UP000285301"/>
    </source>
</evidence>
<dbReference type="PANTHER" id="PTHR46388:SF2">
    <property type="entry name" value="NHL REPEAT-CONTAINING PROTEIN 2"/>
    <property type="match status" value="1"/>
</dbReference>
<dbReference type="STRING" id="1965070.A0A443RGF2"/>
<dbReference type="InterPro" id="IPR001258">
    <property type="entry name" value="NHL_repeat"/>
</dbReference>
<dbReference type="AlphaFoldDB" id="A0A443RGF2"/>
<dbReference type="InterPro" id="IPR011042">
    <property type="entry name" value="6-blade_b-propeller_TolB-like"/>
</dbReference>
<dbReference type="OrthoDB" id="273823at2759"/>
<protein>
    <submittedName>
        <fullName evidence="2">NHL repeat-containing protein 2-like protein</fullName>
    </submittedName>
</protein>
<comment type="caution">
    <text evidence="2">The sequence shown here is derived from an EMBL/GenBank/DDBJ whole genome shotgun (WGS) entry which is preliminary data.</text>
</comment>
<keyword evidence="1" id="KW-0677">Repeat</keyword>
<dbReference type="InterPro" id="IPR036249">
    <property type="entry name" value="Thioredoxin-like_sf"/>
</dbReference>
<dbReference type="Pfam" id="PF01436">
    <property type="entry name" value="NHL"/>
    <property type="match status" value="2"/>
</dbReference>
<evidence type="ECO:0000313" key="2">
    <source>
        <dbReference type="EMBL" id="RWS14327.1"/>
    </source>
</evidence>
<dbReference type="Proteomes" id="UP000285301">
    <property type="component" value="Unassembled WGS sequence"/>
</dbReference>
<accession>A0A443RGF2</accession>
<evidence type="ECO:0000256" key="1">
    <source>
        <dbReference type="ARBA" id="ARBA00022737"/>
    </source>
</evidence>
<dbReference type="PANTHER" id="PTHR46388">
    <property type="entry name" value="NHL REPEAT-CONTAINING PROTEIN 2"/>
    <property type="match status" value="1"/>
</dbReference>
<dbReference type="SUPFAM" id="SSF101898">
    <property type="entry name" value="NHL repeat"/>
    <property type="match status" value="1"/>
</dbReference>